<evidence type="ECO:0000256" key="2">
    <source>
        <dbReference type="SAM" id="SignalP"/>
    </source>
</evidence>
<proteinExistence type="predicted"/>
<accession>A0A1N6RDE9</accession>
<gene>
    <name evidence="4" type="ORF">B1B05_04415</name>
    <name evidence="5" type="ORF">SAMN05443094_10292</name>
</gene>
<evidence type="ECO:0000256" key="1">
    <source>
        <dbReference type="ARBA" id="ARBA00022729"/>
    </source>
</evidence>
<feature type="domain" description="SLH" evidence="3">
    <location>
        <begin position="87"/>
        <end position="144"/>
    </location>
</feature>
<dbReference type="Pfam" id="PF01832">
    <property type="entry name" value="Glucosaminidase"/>
    <property type="match status" value="1"/>
</dbReference>
<dbReference type="Proteomes" id="UP000186385">
    <property type="component" value="Unassembled WGS sequence"/>
</dbReference>
<feature type="domain" description="SLH" evidence="3">
    <location>
        <begin position="23"/>
        <end position="86"/>
    </location>
</feature>
<reference evidence="5 6" key="1">
    <citation type="submission" date="2017-01" db="EMBL/GenBank/DDBJ databases">
        <authorList>
            <person name="Mah S.A."/>
            <person name="Swanson W.J."/>
            <person name="Moy G.W."/>
            <person name="Vacquier V.D."/>
        </authorList>
    </citation>
    <scope>NUCLEOTIDE SEQUENCE [LARGE SCALE GENOMIC DNA]</scope>
    <source>
        <strain evidence="5 6">NIO-1016</strain>
    </source>
</reference>
<keyword evidence="7" id="KW-1185">Reference proteome</keyword>
<dbReference type="RefSeq" id="WP_045849294.1">
    <property type="nucleotide sequence ID" value="NZ_FTLX01000002.1"/>
</dbReference>
<dbReference type="Proteomes" id="UP000215545">
    <property type="component" value="Unassembled WGS sequence"/>
</dbReference>
<feature type="signal peptide" evidence="2">
    <location>
        <begin position="1"/>
        <end position="27"/>
    </location>
</feature>
<dbReference type="SMART" id="SM00047">
    <property type="entry name" value="LYZ2"/>
    <property type="match status" value="1"/>
</dbReference>
<dbReference type="InterPro" id="IPR051465">
    <property type="entry name" value="Cell_Envelope_Struct_Comp"/>
</dbReference>
<evidence type="ECO:0000313" key="7">
    <source>
        <dbReference type="Proteomes" id="UP000215545"/>
    </source>
</evidence>
<evidence type="ECO:0000259" key="3">
    <source>
        <dbReference type="PROSITE" id="PS51272"/>
    </source>
</evidence>
<sequence>MKKAVSIVMALVLLFPLLPLLNNKVQAADDVTGITLETELRAIIAAGVMSGYEDGTYKPGNNVTREEFATFLARALELPAGPSVFKDVPASGKLTPYINAAAAAGIVNGGSNGNFSPKDTIIRKDMALMIDNALRYLGKEAAYVAPIFTDLDGISSTHRIAIGKSVSLGIISGYTDGRFGPDDNARRDQAAAFIYRLLEGDLPEPPAKAYQTANIDAEGNVTRSAMQYESFDLAKQAMTKGGSELVTKDGKIIYMKEYGGVVFAKPASNATTVNLYTDATLTTAKTYVTASAIGSSGISTELQYVTSGDTYVKVYLGGENYYMKQADTRLVPFEGAAGRGYYMVSNDLLVHYIYNVDTNKTVSYIAGPAPSFMRTGVKYYSWDGQSFYLENGQQAGREYQYFQFLSGRVKTSYTAEELDRYIEKVLAEREAMGLAKYQNATTKSKLIGLGTIAKKVESQYNVNALLILSMAIHESDYGMSDKAQKLNNLFGIAVFDSAPSGGKAFASVEEGVVHLADAYLTGLPNDWRGGYFTPNAWRAYGAAPGNKSNGVNVKYASDPNWGAKLAGHMYTVDQALGGKDFDKQYTLGFTNTEDLNVRVSASGSLLYTYKLSRMPVTILQDGEWAKVVSDVPARTDGYIYSSYINKLPIAK</sequence>
<dbReference type="InterPro" id="IPR002901">
    <property type="entry name" value="MGlyc_endo_b_GlcNAc-like_dom"/>
</dbReference>
<protein>
    <submittedName>
        <fullName evidence="5">Beta-N-acetylglucosaminidase</fullName>
    </submittedName>
</protein>
<feature type="domain" description="SLH" evidence="3">
    <location>
        <begin position="145"/>
        <end position="208"/>
    </location>
</feature>
<dbReference type="AlphaFoldDB" id="A0A1N6RDE9"/>
<dbReference type="OrthoDB" id="9816557at2"/>
<reference evidence="4" key="3">
    <citation type="submission" date="2017-03" db="EMBL/GenBank/DDBJ databases">
        <authorList>
            <person name="Dastager S.G."/>
            <person name="Neurgaonkar P.S."/>
            <person name="Dharne M.S."/>
        </authorList>
    </citation>
    <scope>NUCLEOTIDE SEQUENCE</scope>
    <source>
        <strain evidence="4">DSM 25145</strain>
    </source>
</reference>
<dbReference type="EMBL" id="FTLX01000002">
    <property type="protein sequence ID" value="SIQ26874.1"/>
    <property type="molecule type" value="Genomic_DNA"/>
</dbReference>
<dbReference type="Pfam" id="PF00395">
    <property type="entry name" value="SLH"/>
    <property type="match status" value="3"/>
</dbReference>
<keyword evidence="1 2" id="KW-0732">Signal</keyword>
<dbReference type="PROSITE" id="PS51272">
    <property type="entry name" value="SLH"/>
    <property type="match status" value="3"/>
</dbReference>
<evidence type="ECO:0000313" key="5">
    <source>
        <dbReference type="EMBL" id="SIQ26874.1"/>
    </source>
</evidence>
<dbReference type="Gene3D" id="1.10.530.10">
    <property type="match status" value="1"/>
</dbReference>
<dbReference type="STRING" id="1017273.SAMN05443094_10292"/>
<dbReference type="PANTHER" id="PTHR43308">
    <property type="entry name" value="OUTER MEMBRANE PROTEIN ALPHA-RELATED"/>
    <property type="match status" value="1"/>
</dbReference>
<dbReference type="GO" id="GO:0004040">
    <property type="term" value="F:amidase activity"/>
    <property type="evidence" value="ECO:0007669"/>
    <property type="project" value="InterPro"/>
</dbReference>
<dbReference type="EMBL" id="MWSK01000002">
    <property type="protein sequence ID" value="OXS79026.1"/>
    <property type="molecule type" value="Genomic_DNA"/>
</dbReference>
<name>A0A1N6RDE9_9BACI</name>
<dbReference type="InterPro" id="IPR001119">
    <property type="entry name" value="SLH_dom"/>
</dbReference>
<evidence type="ECO:0000313" key="4">
    <source>
        <dbReference type="EMBL" id="OXS79026.1"/>
    </source>
</evidence>
<feature type="chain" id="PRO_5009937909" evidence="2">
    <location>
        <begin position="28"/>
        <end position="651"/>
    </location>
</feature>
<reference evidence="7" key="2">
    <citation type="submission" date="2017-03" db="EMBL/GenBank/DDBJ databases">
        <title>Bacillus sp. V-88(T) DSM27956, whole genome shotgun sequencing project.</title>
        <authorList>
            <person name="Dastager S.G."/>
            <person name="Neurgaonkar P.S."/>
            <person name="Dharne M.S."/>
        </authorList>
    </citation>
    <scope>NUCLEOTIDE SEQUENCE [LARGE SCALE GENOMIC DNA]</scope>
    <source>
        <strain evidence="7">DSM 25145</strain>
    </source>
</reference>
<organism evidence="5 6">
    <name type="scientific">Domibacillus enclensis</name>
    <dbReference type="NCBI Taxonomy" id="1017273"/>
    <lineage>
        <taxon>Bacteria</taxon>
        <taxon>Bacillati</taxon>
        <taxon>Bacillota</taxon>
        <taxon>Bacilli</taxon>
        <taxon>Bacillales</taxon>
        <taxon>Bacillaceae</taxon>
        <taxon>Domibacillus</taxon>
    </lineage>
</organism>
<dbReference type="PANTHER" id="PTHR43308:SF5">
    <property type="entry name" value="S-LAYER PROTEIN _ PEPTIDOGLYCAN ENDO-BETA-N-ACETYLGLUCOSAMINIDASE"/>
    <property type="match status" value="1"/>
</dbReference>
<evidence type="ECO:0000313" key="6">
    <source>
        <dbReference type="Proteomes" id="UP000186385"/>
    </source>
</evidence>